<dbReference type="Proteomes" id="UP000599688">
    <property type="component" value="Unassembled WGS sequence"/>
</dbReference>
<organism evidence="2 3">
    <name type="scientific">Psychroflexus salis</name>
    <dbReference type="NCBI Taxonomy" id="1526574"/>
    <lineage>
        <taxon>Bacteria</taxon>
        <taxon>Pseudomonadati</taxon>
        <taxon>Bacteroidota</taxon>
        <taxon>Flavobacteriia</taxon>
        <taxon>Flavobacteriales</taxon>
        <taxon>Flavobacteriaceae</taxon>
        <taxon>Psychroflexus</taxon>
    </lineage>
</organism>
<keyword evidence="1" id="KW-1133">Transmembrane helix</keyword>
<evidence type="ECO:0000313" key="3">
    <source>
        <dbReference type="Proteomes" id="UP000599688"/>
    </source>
</evidence>
<proteinExistence type="predicted"/>
<comment type="caution">
    <text evidence="2">The sequence shown here is derived from an EMBL/GenBank/DDBJ whole genome shotgun (WGS) entry which is preliminary data.</text>
</comment>
<keyword evidence="1" id="KW-0472">Membrane</keyword>
<keyword evidence="1" id="KW-0812">Transmembrane</keyword>
<evidence type="ECO:0000256" key="1">
    <source>
        <dbReference type="SAM" id="Phobius"/>
    </source>
</evidence>
<feature type="transmembrane region" description="Helical" evidence="1">
    <location>
        <begin position="9"/>
        <end position="30"/>
    </location>
</feature>
<dbReference type="AlphaFoldDB" id="A0A917E8Q0"/>
<keyword evidence="3" id="KW-1185">Reference proteome</keyword>
<dbReference type="EMBL" id="BMGL01000007">
    <property type="protein sequence ID" value="GGE14247.1"/>
    <property type="molecule type" value="Genomic_DNA"/>
</dbReference>
<accession>A0A917E8Q0</accession>
<protein>
    <submittedName>
        <fullName evidence="2">Uncharacterized protein</fullName>
    </submittedName>
</protein>
<gene>
    <name evidence="2" type="ORF">GCM10010831_14530</name>
</gene>
<sequence length="55" mass="6598">MIKKITTECLFDTLLVILFLVSVLQIYYIIQEIEITDYKLKLTKLYIEKISKNEK</sequence>
<name>A0A917E8Q0_9FLAO</name>
<evidence type="ECO:0000313" key="2">
    <source>
        <dbReference type="EMBL" id="GGE14247.1"/>
    </source>
</evidence>
<reference evidence="2 3" key="1">
    <citation type="journal article" date="2014" name="Int. J. Syst. Evol. Microbiol.">
        <title>Complete genome sequence of Corynebacterium casei LMG S-19264T (=DSM 44701T), isolated from a smear-ripened cheese.</title>
        <authorList>
            <consortium name="US DOE Joint Genome Institute (JGI-PGF)"/>
            <person name="Walter F."/>
            <person name="Albersmeier A."/>
            <person name="Kalinowski J."/>
            <person name="Ruckert C."/>
        </authorList>
    </citation>
    <scope>NUCLEOTIDE SEQUENCE [LARGE SCALE GENOMIC DNA]</scope>
    <source>
        <strain evidence="2 3">CGMCC 1.12925</strain>
    </source>
</reference>